<name>A0AA89BIS0_PINIB</name>
<dbReference type="Proteomes" id="UP001186944">
    <property type="component" value="Unassembled WGS sequence"/>
</dbReference>
<keyword evidence="2" id="KW-1185">Reference proteome</keyword>
<protein>
    <submittedName>
        <fullName evidence="1">Uncharacterized protein</fullName>
    </submittedName>
</protein>
<organism evidence="1 2">
    <name type="scientific">Pinctada imbricata</name>
    <name type="common">Atlantic pearl-oyster</name>
    <name type="synonym">Pinctada martensii</name>
    <dbReference type="NCBI Taxonomy" id="66713"/>
    <lineage>
        <taxon>Eukaryota</taxon>
        <taxon>Metazoa</taxon>
        <taxon>Spiralia</taxon>
        <taxon>Lophotrochozoa</taxon>
        <taxon>Mollusca</taxon>
        <taxon>Bivalvia</taxon>
        <taxon>Autobranchia</taxon>
        <taxon>Pteriomorphia</taxon>
        <taxon>Pterioida</taxon>
        <taxon>Pterioidea</taxon>
        <taxon>Pteriidae</taxon>
        <taxon>Pinctada</taxon>
    </lineage>
</organism>
<sequence>MYDPVNDILLWSGKHDLWENNTLKVHAILTLWMVINYELFCSSGDIFENVDEVKANFLDCIRDKEKNYYNQLQIGVPSFETEDDDFLNSQAFLDWCEEPKLKKQKTT</sequence>
<accession>A0AA89BIS0</accession>
<evidence type="ECO:0000313" key="2">
    <source>
        <dbReference type="Proteomes" id="UP001186944"/>
    </source>
</evidence>
<proteinExistence type="predicted"/>
<evidence type="ECO:0000313" key="1">
    <source>
        <dbReference type="EMBL" id="KAK3083886.1"/>
    </source>
</evidence>
<dbReference type="EMBL" id="VSWD01000013">
    <property type="protein sequence ID" value="KAK3083886.1"/>
    <property type="molecule type" value="Genomic_DNA"/>
</dbReference>
<gene>
    <name evidence="1" type="ORF">FSP39_004728</name>
</gene>
<reference evidence="1" key="1">
    <citation type="submission" date="2019-08" db="EMBL/GenBank/DDBJ databases">
        <title>The improved chromosome-level genome for the pearl oyster Pinctada fucata martensii using PacBio sequencing and Hi-C.</title>
        <authorList>
            <person name="Zheng Z."/>
        </authorList>
    </citation>
    <scope>NUCLEOTIDE SEQUENCE</scope>
    <source>
        <strain evidence="1">ZZ-2019</strain>
        <tissue evidence="1">Adductor muscle</tissue>
    </source>
</reference>
<dbReference type="AlphaFoldDB" id="A0AA89BIS0"/>
<comment type="caution">
    <text evidence="1">The sequence shown here is derived from an EMBL/GenBank/DDBJ whole genome shotgun (WGS) entry which is preliminary data.</text>
</comment>